<evidence type="ECO:0000256" key="2">
    <source>
        <dbReference type="ARBA" id="ARBA00023054"/>
    </source>
</evidence>
<feature type="region of interest" description="Disordered" evidence="3">
    <location>
        <begin position="40"/>
        <end position="78"/>
    </location>
</feature>
<dbReference type="VEuPathDB" id="FungiDB:T552_01280"/>
<accession>A0A0W4ZLS3</accession>
<organism evidence="4 5">
    <name type="scientific">Pneumocystis carinii (strain B80)</name>
    <name type="common">Rat pneumocystis pneumonia agent</name>
    <name type="synonym">Pneumocystis carinii f. sp. carinii</name>
    <dbReference type="NCBI Taxonomy" id="1408658"/>
    <lineage>
        <taxon>Eukaryota</taxon>
        <taxon>Fungi</taxon>
        <taxon>Dikarya</taxon>
        <taxon>Ascomycota</taxon>
        <taxon>Taphrinomycotina</taxon>
        <taxon>Pneumocystomycetes</taxon>
        <taxon>Pneumocystaceae</taxon>
        <taxon>Pneumocystis</taxon>
    </lineage>
</organism>
<feature type="compositionally biased region" description="Basic and acidic residues" evidence="3">
    <location>
        <begin position="40"/>
        <end position="70"/>
    </location>
</feature>
<dbReference type="Pfam" id="PF08243">
    <property type="entry name" value="SPT2"/>
    <property type="match status" value="1"/>
</dbReference>
<evidence type="ECO:0000313" key="5">
    <source>
        <dbReference type="Proteomes" id="UP000054454"/>
    </source>
</evidence>
<evidence type="ECO:0000256" key="3">
    <source>
        <dbReference type="SAM" id="MobiDB-lite"/>
    </source>
</evidence>
<dbReference type="EMBL" id="LFVZ01000005">
    <property type="protein sequence ID" value="KTW29325.1"/>
    <property type="molecule type" value="Genomic_DNA"/>
</dbReference>
<feature type="compositionally biased region" description="Polar residues" evidence="3">
    <location>
        <begin position="278"/>
        <end position="305"/>
    </location>
</feature>
<evidence type="ECO:0000256" key="1">
    <source>
        <dbReference type="ARBA" id="ARBA00006461"/>
    </source>
</evidence>
<reference evidence="5" key="1">
    <citation type="journal article" date="2016" name="Nat. Commun.">
        <title>Genome analysis of three Pneumocystis species reveals adaptation mechanisms to life exclusively in mammalian hosts.</title>
        <authorList>
            <person name="Ma L."/>
            <person name="Chen Z."/>
            <person name="Huang D.W."/>
            <person name="Kutty G."/>
            <person name="Ishihara M."/>
            <person name="Wang H."/>
            <person name="Abouelleil A."/>
            <person name="Bishop L."/>
            <person name="Davey E."/>
            <person name="Deng R."/>
            <person name="Deng X."/>
            <person name="Fan L."/>
            <person name="Fantoni G."/>
            <person name="Fitzgerald M."/>
            <person name="Gogineni E."/>
            <person name="Goldberg J.M."/>
            <person name="Handley G."/>
            <person name="Hu X."/>
            <person name="Huber C."/>
            <person name="Jiao X."/>
            <person name="Jones K."/>
            <person name="Levin J.Z."/>
            <person name="Liu Y."/>
            <person name="Macdonald P."/>
            <person name="Melnikov A."/>
            <person name="Raley C."/>
            <person name="Sassi M."/>
            <person name="Sherman B.T."/>
            <person name="Song X."/>
            <person name="Sykes S."/>
            <person name="Tran B."/>
            <person name="Walsh L."/>
            <person name="Xia Y."/>
            <person name="Yang J."/>
            <person name="Young S."/>
            <person name="Zeng Q."/>
            <person name="Zheng X."/>
            <person name="Stephens R."/>
            <person name="Nusbaum C."/>
            <person name="Birren B.W."/>
            <person name="Azadi P."/>
            <person name="Lempicki R.A."/>
            <person name="Cuomo C.A."/>
            <person name="Kovacs J.A."/>
        </authorList>
    </citation>
    <scope>NUCLEOTIDE SEQUENCE [LARGE SCALE GENOMIC DNA]</scope>
    <source>
        <strain evidence="5">B80</strain>
    </source>
</reference>
<protein>
    <submittedName>
        <fullName evidence="4">Uncharacterized protein</fullName>
    </submittedName>
</protein>
<comment type="caution">
    <text evidence="4">The sequence shown here is derived from an EMBL/GenBank/DDBJ whole genome shotgun (WGS) entry which is preliminary data.</text>
</comment>
<dbReference type="OrthoDB" id="6259853at2759"/>
<sequence length="396" mass="45516">MMNPKTQYNSLLAIASSNDKKQEICLVELKKIKALKEADDRIKESQDCNKEREERAKRRYEYEQSRKEGGGKTGGIEGIEGDLLKMKKEIKTNKKETVEKKGRSMSFKELISKTSNMNPEILKMNSISKINTGTEGETSSGSRIDKKEEECCKILGKKEQNFLLKPEMGSKPFQIRKQSTTFTKVPLVKKNELLSKRKGSISLTSKFSTNKGKKNNFLAPLRSKNLTKSKIITEFHPNDLILLHTGPKRDCRTIEEIQNSIWRRKKKNFPFLYKNEQETNSSSGIPSKNGESGNILSQNSSSAKQDINYKKAKPDSSQSNKKLDYNISSEIWKIFGKRKEDYMSNNYDSDSDMETSATQLQKEEEFSSKIGKIEDNEEKRKEIERKIKKKRKLNMS</sequence>
<dbReference type="Proteomes" id="UP000054454">
    <property type="component" value="Unassembled WGS sequence"/>
</dbReference>
<dbReference type="InterPro" id="IPR013256">
    <property type="entry name" value="Chromatin_SPT2"/>
</dbReference>
<proteinExistence type="inferred from homology"/>
<keyword evidence="2" id="KW-0175">Coiled coil</keyword>
<keyword evidence="5" id="KW-1185">Reference proteome</keyword>
<dbReference type="AlphaFoldDB" id="A0A0W4ZLS3"/>
<feature type="region of interest" description="Disordered" evidence="3">
    <location>
        <begin position="277"/>
        <end position="321"/>
    </location>
</feature>
<comment type="similarity">
    <text evidence="1">Belongs to the SPT2 family.</text>
</comment>
<dbReference type="GeneID" id="28936071"/>
<evidence type="ECO:0000313" key="4">
    <source>
        <dbReference type="EMBL" id="KTW29325.1"/>
    </source>
</evidence>
<dbReference type="RefSeq" id="XP_018226518.1">
    <property type="nucleotide sequence ID" value="XM_018369869.1"/>
</dbReference>
<name>A0A0W4ZLS3_PNEC8</name>
<gene>
    <name evidence="4" type="ORF">T552_01280</name>
</gene>
<feature type="compositionally biased region" description="Basic and acidic residues" evidence="3">
    <location>
        <begin position="361"/>
        <end position="374"/>
    </location>
</feature>
<feature type="region of interest" description="Disordered" evidence="3">
    <location>
        <begin position="343"/>
        <end position="374"/>
    </location>
</feature>
<dbReference type="SMART" id="SM00784">
    <property type="entry name" value="SPT2"/>
    <property type="match status" value="1"/>
</dbReference>